<feature type="coiled-coil region" evidence="2">
    <location>
        <begin position="149"/>
        <end position="176"/>
    </location>
</feature>
<dbReference type="Proteomes" id="UP000240493">
    <property type="component" value="Unassembled WGS sequence"/>
</dbReference>
<evidence type="ECO:0000313" key="5">
    <source>
        <dbReference type="Proteomes" id="UP000240493"/>
    </source>
</evidence>
<dbReference type="PANTHER" id="PTHR32361:SF9">
    <property type="entry name" value="FERRIC REDUCTASE TRANSMEMBRANE COMPONENT 3-RELATED"/>
    <property type="match status" value="1"/>
</dbReference>
<feature type="region of interest" description="Disordered" evidence="3">
    <location>
        <begin position="305"/>
        <end position="358"/>
    </location>
</feature>
<dbReference type="OrthoDB" id="5244652at2759"/>
<dbReference type="PANTHER" id="PTHR32361">
    <property type="entry name" value="FERRIC/CUPRIC REDUCTASE TRANSMEMBRANE COMPONENT"/>
    <property type="match status" value="1"/>
</dbReference>
<dbReference type="InterPro" id="IPR039261">
    <property type="entry name" value="FNR_nucleotide-bd"/>
</dbReference>
<keyword evidence="5" id="KW-1185">Reference proteome</keyword>
<dbReference type="EMBL" id="KZ679258">
    <property type="protein sequence ID" value="PTB43829.1"/>
    <property type="molecule type" value="Genomic_DNA"/>
</dbReference>
<feature type="compositionally biased region" description="Basic and acidic residues" evidence="3">
    <location>
        <begin position="321"/>
        <end position="341"/>
    </location>
</feature>
<dbReference type="GO" id="GO:0006879">
    <property type="term" value="P:intracellular iron ion homeostasis"/>
    <property type="evidence" value="ECO:0007669"/>
    <property type="project" value="TreeGrafter"/>
</dbReference>
<name>A0A2T3ZGB2_TRIA4</name>
<dbReference type="GO" id="GO:0015677">
    <property type="term" value="P:copper ion import"/>
    <property type="evidence" value="ECO:0007669"/>
    <property type="project" value="TreeGrafter"/>
</dbReference>
<feature type="compositionally biased region" description="Polar residues" evidence="3">
    <location>
        <begin position="343"/>
        <end position="358"/>
    </location>
</feature>
<evidence type="ECO:0008006" key="6">
    <source>
        <dbReference type="Google" id="ProtNLM"/>
    </source>
</evidence>
<evidence type="ECO:0000313" key="4">
    <source>
        <dbReference type="EMBL" id="PTB43829.1"/>
    </source>
</evidence>
<dbReference type="Gene3D" id="3.40.50.80">
    <property type="entry name" value="Nucleotide-binding domain of ferredoxin-NADP reductase (FNR) module"/>
    <property type="match status" value="1"/>
</dbReference>
<dbReference type="GO" id="GO:0000293">
    <property type="term" value="F:ferric-chelate reductase activity"/>
    <property type="evidence" value="ECO:0007669"/>
    <property type="project" value="TreeGrafter"/>
</dbReference>
<evidence type="ECO:0000256" key="1">
    <source>
        <dbReference type="ARBA" id="ARBA00022448"/>
    </source>
</evidence>
<proteinExistence type="predicted"/>
<keyword evidence="1" id="KW-0813">Transport</keyword>
<reference evidence="4 5" key="1">
    <citation type="submission" date="2016-07" db="EMBL/GenBank/DDBJ databases">
        <title>Multiple horizontal gene transfer events from other fungi enriched the ability of initially mycotrophic Trichoderma (Ascomycota) to feed on dead plant biomass.</title>
        <authorList>
            <consortium name="DOE Joint Genome Institute"/>
            <person name="Aerts A."/>
            <person name="Atanasova L."/>
            <person name="Chenthamara K."/>
            <person name="Zhang J."/>
            <person name="Grujic M."/>
            <person name="Henrissat B."/>
            <person name="Kuo A."/>
            <person name="Salamov A."/>
            <person name="Lipzen A."/>
            <person name="Labutti K."/>
            <person name="Barry K."/>
            <person name="Miao Y."/>
            <person name="Rahimi M.J."/>
            <person name="Shen Q."/>
            <person name="Grigoriev I.V."/>
            <person name="Kubicek C.P."/>
            <person name="Druzhinina I.S."/>
        </authorList>
    </citation>
    <scope>NUCLEOTIDE SEQUENCE [LARGE SCALE GENOMIC DNA]</scope>
    <source>
        <strain evidence="4 5">CBS 433.97</strain>
    </source>
</reference>
<gene>
    <name evidence="4" type="ORF">M441DRAFT_65624</name>
</gene>
<dbReference type="GO" id="GO:0006826">
    <property type="term" value="P:iron ion transport"/>
    <property type="evidence" value="ECO:0007669"/>
    <property type="project" value="TreeGrafter"/>
</dbReference>
<dbReference type="AlphaFoldDB" id="A0A2T3ZGB2"/>
<sequence>MDHALQLTIRLAHPIKLQPGCYFYLFLPAFWFKYDIFQSCTAIAFWCPPEDACGAVTEITFLLSRRGNHGNAISRLREGQTILLDGPYGMDYGLQKYETVILAVKGMGIAATLPLALSLAARQHHDERVRDKLQELAGKGKTIAKQQSAATTDKDLKTLEQNKMDLAKERREYSSKKLYRDSIKKIVLFWYLESNEQLSLAQQQLVALQALDPRNELLVVWCGLAHRQAGFVPFKESDFWRCLNPNPNRPFDKIIVNKIKAERSRLSGNMAVVASGDDEFRAIIRSGIVEGIDDKSIDLMETEFQPRGTGQSQATAAYSRPDIKAESTVKMEQKKASRESKGSLYSTISESSLYSIEV</sequence>
<keyword evidence="2" id="KW-0175">Coiled coil</keyword>
<dbReference type="InterPro" id="IPR051410">
    <property type="entry name" value="Ferric/Cupric_Reductase"/>
</dbReference>
<organism evidence="4 5">
    <name type="scientific">Trichoderma asperellum (strain ATCC 204424 / CBS 433.97 / NBRC 101777)</name>
    <dbReference type="NCBI Taxonomy" id="1042311"/>
    <lineage>
        <taxon>Eukaryota</taxon>
        <taxon>Fungi</taxon>
        <taxon>Dikarya</taxon>
        <taxon>Ascomycota</taxon>
        <taxon>Pezizomycotina</taxon>
        <taxon>Sordariomycetes</taxon>
        <taxon>Hypocreomycetidae</taxon>
        <taxon>Hypocreales</taxon>
        <taxon>Hypocreaceae</taxon>
        <taxon>Trichoderma</taxon>
    </lineage>
</organism>
<dbReference type="GO" id="GO:0005886">
    <property type="term" value="C:plasma membrane"/>
    <property type="evidence" value="ECO:0007669"/>
    <property type="project" value="TreeGrafter"/>
</dbReference>
<dbReference type="STRING" id="1042311.A0A2T3ZGB2"/>
<evidence type="ECO:0000256" key="2">
    <source>
        <dbReference type="SAM" id="Coils"/>
    </source>
</evidence>
<evidence type="ECO:0000256" key="3">
    <source>
        <dbReference type="SAM" id="MobiDB-lite"/>
    </source>
</evidence>
<protein>
    <recommendedName>
        <fullName evidence="6">Ferric reductase NAD binding domain-containing protein</fullName>
    </recommendedName>
</protein>
<accession>A0A2T3ZGB2</accession>